<dbReference type="InterPro" id="IPR033122">
    <property type="entry name" value="LETM1-like_RBD"/>
</dbReference>
<gene>
    <name evidence="3" type="ORF">TR125951</name>
</gene>
<organism evidence="3">
    <name type="scientific">Schistocephalus solidus</name>
    <name type="common">Tapeworm</name>
    <dbReference type="NCBI Taxonomy" id="70667"/>
    <lineage>
        <taxon>Eukaryota</taxon>
        <taxon>Metazoa</taxon>
        <taxon>Spiralia</taxon>
        <taxon>Lophotrochozoa</taxon>
        <taxon>Platyhelminthes</taxon>
        <taxon>Cestoda</taxon>
        <taxon>Eucestoda</taxon>
        <taxon>Diphyllobothriidea</taxon>
        <taxon>Diphyllobothriidae</taxon>
        <taxon>Schistocephalus</taxon>
    </lineage>
</organism>
<sequence>MWILSGSAVMVGLHQRFARFCMRKYERLFHLAERKWPKHVAAYSGGYQRVKEGVGVTFTDFSQFLRVSYKRFGMDIASDLSGLSRYEIRLLRTVPRDMVRLTPLLIAVALPGTIAILPLFLAFPRLLLTRNFWNEGERRHFDSLQLRLHLLGPHADLTRQLTFLASSSSSAPTQVSGPNVLLHDHVSEPTSLEKEHFSEERRLLRESLVLVLCVWFTCSLTFDTESGF</sequence>
<keyword evidence="1" id="KW-0472">Membrane</keyword>
<keyword evidence="1" id="KW-0812">Transmembrane</keyword>
<proteinExistence type="predicted"/>
<evidence type="ECO:0000256" key="1">
    <source>
        <dbReference type="SAM" id="Phobius"/>
    </source>
</evidence>
<protein>
    <submittedName>
        <fullName evidence="3">LETM1-like protein</fullName>
    </submittedName>
</protein>
<dbReference type="GO" id="GO:0043022">
    <property type="term" value="F:ribosome binding"/>
    <property type="evidence" value="ECO:0007669"/>
    <property type="project" value="InterPro"/>
</dbReference>
<evidence type="ECO:0000259" key="2">
    <source>
        <dbReference type="Pfam" id="PF07766"/>
    </source>
</evidence>
<accession>A0A0X3Q1N3</accession>
<dbReference type="EMBL" id="GEEE01005122">
    <property type="protein sequence ID" value="JAP58103.1"/>
    <property type="molecule type" value="Transcribed_RNA"/>
</dbReference>
<dbReference type="AlphaFoldDB" id="A0A0X3Q1N3"/>
<dbReference type="Pfam" id="PF07766">
    <property type="entry name" value="LETM1_RBD"/>
    <property type="match status" value="1"/>
</dbReference>
<keyword evidence="1" id="KW-1133">Transmembrane helix</keyword>
<reference evidence="3" key="1">
    <citation type="submission" date="2016-01" db="EMBL/GenBank/DDBJ databases">
        <title>Reference transcriptome for the parasite Schistocephalus solidus: insights into the molecular evolution of parasitism.</title>
        <authorList>
            <person name="Hebert F.O."/>
            <person name="Grambauer S."/>
            <person name="Barber I."/>
            <person name="Landry C.R."/>
            <person name="Aubin-Horth N."/>
        </authorList>
    </citation>
    <scope>NUCLEOTIDE SEQUENCE</scope>
</reference>
<evidence type="ECO:0000313" key="3">
    <source>
        <dbReference type="EMBL" id="JAP58103.1"/>
    </source>
</evidence>
<name>A0A0X3Q1N3_SCHSO</name>
<feature type="transmembrane region" description="Helical" evidence="1">
    <location>
        <begin position="101"/>
        <end position="123"/>
    </location>
</feature>
<feature type="domain" description="Letm1 RBD" evidence="2">
    <location>
        <begin position="83"/>
        <end position="147"/>
    </location>
</feature>